<dbReference type="AlphaFoldDB" id="A0A497XDI9"/>
<reference evidence="1 2" key="1">
    <citation type="submission" date="2018-10" db="EMBL/GenBank/DDBJ databases">
        <title>Genomic Encyclopedia of Type Strains, Phase IV (KMG-IV): sequencing the most valuable type-strain genomes for metagenomic binning, comparative biology and taxonomic classification.</title>
        <authorList>
            <person name="Goeker M."/>
        </authorList>
    </citation>
    <scope>NUCLEOTIDE SEQUENCE [LARGE SCALE GENOMIC DNA]</scope>
    <source>
        <strain evidence="1 2">DSM 26916</strain>
    </source>
</reference>
<evidence type="ECO:0000313" key="2">
    <source>
        <dbReference type="Proteomes" id="UP000268908"/>
    </source>
</evidence>
<dbReference type="RefSeq" id="WP_243642603.1">
    <property type="nucleotide sequence ID" value="NZ_BHVV01000007.1"/>
</dbReference>
<evidence type="ECO:0000313" key="1">
    <source>
        <dbReference type="EMBL" id="RLJ65072.1"/>
    </source>
</evidence>
<gene>
    <name evidence="1" type="ORF">DFR35_1728</name>
</gene>
<dbReference type="Proteomes" id="UP000268908">
    <property type="component" value="Unassembled WGS sequence"/>
</dbReference>
<sequence>MALNPCQSCGACCATYRVTFHRGELDDLGGCVPAALTEQVTAVMACMRGTGAAPVRCAALRGEIGRDVSCAIYEFRPSPCREFGALAAVGQGDEACNDARRRHGLPPLEAT</sequence>
<organism evidence="1 2">
    <name type="scientific">Sulfurisoma sediminicola</name>
    <dbReference type="NCBI Taxonomy" id="1381557"/>
    <lineage>
        <taxon>Bacteria</taxon>
        <taxon>Pseudomonadati</taxon>
        <taxon>Pseudomonadota</taxon>
        <taxon>Betaproteobacteria</taxon>
        <taxon>Nitrosomonadales</taxon>
        <taxon>Sterolibacteriaceae</taxon>
        <taxon>Sulfurisoma</taxon>
    </lineage>
</organism>
<dbReference type="InterPro" id="IPR005358">
    <property type="entry name" value="Puta_zinc/iron-chelating_dom"/>
</dbReference>
<dbReference type="EMBL" id="RCCI01000005">
    <property type="protein sequence ID" value="RLJ65072.1"/>
    <property type="molecule type" value="Genomic_DNA"/>
</dbReference>
<protein>
    <submittedName>
        <fullName evidence="1">Uncharacterized protein</fullName>
    </submittedName>
</protein>
<comment type="caution">
    <text evidence="1">The sequence shown here is derived from an EMBL/GenBank/DDBJ whole genome shotgun (WGS) entry which is preliminary data.</text>
</comment>
<dbReference type="Pfam" id="PF03692">
    <property type="entry name" value="CxxCxxCC"/>
    <property type="match status" value="1"/>
</dbReference>
<keyword evidence="2" id="KW-1185">Reference proteome</keyword>
<accession>A0A497XDI9</accession>
<proteinExistence type="predicted"/>
<name>A0A497XDI9_9PROT</name>